<sequence length="68" mass="7569">MSAEKKFGSKTHYIAIIVVGAAVFIAFNLYSSQAMSEEEKSVETVKQFLSNHGLMQEKMQAVEGWLAK</sequence>
<organism evidence="2 3">
    <name type="scientific">Candidatus Iainarchaeum sp</name>
    <dbReference type="NCBI Taxonomy" id="3101447"/>
    <lineage>
        <taxon>Archaea</taxon>
        <taxon>Candidatus Iainarchaeota</taxon>
        <taxon>Candidatus Iainarchaeia</taxon>
        <taxon>Candidatus Iainarchaeales</taxon>
        <taxon>Candidatus Iainarchaeaceae</taxon>
        <taxon>Candidatus Iainarchaeum</taxon>
    </lineage>
</organism>
<dbReference type="EMBL" id="DUFG01000006">
    <property type="protein sequence ID" value="HIH07912.1"/>
    <property type="molecule type" value="Genomic_DNA"/>
</dbReference>
<protein>
    <submittedName>
        <fullName evidence="2">Uncharacterized protein</fullName>
    </submittedName>
</protein>
<feature type="transmembrane region" description="Helical" evidence="1">
    <location>
        <begin position="12"/>
        <end position="30"/>
    </location>
</feature>
<feature type="non-terminal residue" evidence="2">
    <location>
        <position position="68"/>
    </location>
</feature>
<gene>
    <name evidence="2" type="ORF">HA237_00930</name>
</gene>
<proteinExistence type="predicted"/>
<reference evidence="3" key="1">
    <citation type="journal article" date="2020" name="bioRxiv">
        <title>A rank-normalized archaeal taxonomy based on genome phylogeny resolves widespread incomplete and uneven classifications.</title>
        <authorList>
            <person name="Rinke C."/>
            <person name="Chuvochina M."/>
            <person name="Mussig A.J."/>
            <person name="Chaumeil P.-A."/>
            <person name="Waite D.W."/>
            <person name="Whitman W.B."/>
            <person name="Parks D.H."/>
            <person name="Hugenholtz P."/>
        </authorList>
    </citation>
    <scope>NUCLEOTIDE SEQUENCE [LARGE SCALE GENOMIC DNA]</scope>
</reference>
<name>A0A7J4IR54_9ARCH</name>
<evidence type="ECO:0000313" key="2">
    <source>
        <dbReference type="EMBL" id="HIH07912.1"/>
    </source>
</evidence>
<keyword evidence="1" id="KW-0472">Membrane</keyword>
<keyword evidence="1" id="KW-0812">Transmembrane</keyword>
<dbReference type="AlphaFoldDB" id="A0A7J4IR54"/>
<keyword evidence="1" id="KW-1133">Transmembrane helix</keyword>
<comment type="caution">
    <text evidence="2">The sequence shown here is derived from an EMBL/GenBank/DDBJ whole genome shotgun (WGS) entry which is preliminary data.</text>
</comment>
<dbReference type="Proteomes" id="UP000577419">
    <property type="component" value="Unassembled WGS sequence"/>
</dbReference>
<evidence type="ECO:0000313" key="3">
    <source>
        <dbReference type="Proteomes" id="UP000577419"/>
    </source>
</evidence>
<accession>A0A7J4IR54</accession>
<evidence type="ECO:0000256" key="1">
    <source>
        <dbReference type="SAM" id="Phobius"/>
    </source>
</evidence>